<dbReference type="EMBL" id="JANIIK010000115">
    <property type="protein sequence ID" value="KAJ3589543.1"/>
    <property type="molecule type" value="Genomic_DNA"/>
</dbReference>
<evidence type="ECO:0000313" key="3">
    <source>
        <dbReference type="Proteomes" id="UP001148018"/>
    </source>
</evidence>
<feature type="region of interest" description="Disordered" evidence="1">
    <location>
        <begin position="26"/>
        <end position="191"/>
    </location>
</feature>
<proteinExistence type="predicted"/>
<keyword evidence="3" id="KW-1185">Reference proteome</keyword>
<feature type="compositionally biased region" description="Polar residues" evidence="1">
    <location>
        <begin position="72"/>
        <end position="89"/>
    </location>
</feature>
<reference evidence="2" key="1">
    <citation type="submission" date="2022-07" db="EMBL/GenBank/DDBJ databases">
        <title>Chromosome-level genome of Muraenolepis orangiensis.</title>
        <authorList>
            <person name="Kim J."/>
        </authorList>
    </citation>
    <scope>NUCLEOTIDE SEQUENCE</scope>
    <source>
        <strain evidence="2">KU_S4_2022</strain>
        <tissue evidence="2">Muscle</tissue>
    </source>
</reference>
<feature type="compositionally biased region" description="Polar residues" evidence="1">
    <location>
        <begin position="109"/>
        <end position="140"/>
    </location>
</feature>
<accession>A0A9Q0I9A3</accession>
<dbReference type="Proteomes" id="UP001148018">
    <property type="component" value="Unassembled WGS sequence"/>
</dbReference>
<evidence type="ECO:0000256" key="1">
    <source>
        <dbReference type="SAM" id="MobiDB-lite"/>
    </source>
</evidence>
<comment type="caution">
    <text evidence="2">The sequence shown here is derived from an EMBL/GenBank/DDBJ whole genome shotgun (WGS) entry which is preliminary data.</text>
</comment>
<sequence>MSLSMGVVEQYGVVAVASAVDAAPIRQPADLQDPQAARAPVDESSDCLNDGDGASGSDKEDDDEEVWVQILPNRQTGASPIDTSDQNGTLDEREHHDPILPSEADGTRRSQVTPTSIEHSSNRPSSDFEQGGPQQQTGSEGDQIRRSTRTRAGEHPNFFRLPRPATQHLEGQQNSIYSVRPTPQFYHRPWD</sequence>
<protein>
    <submittedName>
        <fullName evidence="2">Uncharacterized protein</fullName>
    </submittedName>
</protein>
<organism evidence="2 3">
    <name type="scientific">Muraenolepis orangiensis</name>
    <name type="common">Patagonian moray cod</name>
    <dbReference type="NCBI Taxonomy" id="630683"/>
    <lineage>
        <taxon>Eukaryota</taxon>
        <taxon>Metazoa</taxon>
        <taxon>Chordata</taxon>
        <taxon>Craniata</taxon>
        <taxon>Vertebrata</taxon>
        <taxon>Euteleostomi</taxon>
        <taxon>Actinopterygii</taxon>
        <taxon>Neopterygii</taxon>
        <taxon>Teleostei</taxon>
        <taxon>Neoteleostei</taxon>
        <taxon>Acanthomorphata</taxon>
        <taxon>Zeiogadaria</taxon>
        <taxon>Gadariae</taxon>
        <taxon>Gadiformes</taxon>
        <taxon>Muraenolepidoidei</taxon>
        <taxon>Muraenolepididae</taxon>
        <taxon>Muraenolepis</taxon>
    </lineage>
</organism>
<dbReference type="AlphaFoldDB" id="A0A9Q0I9A3"/>
<evidence type="ECO:0000313" key="2">
    <source>
        <dbReference type="EMBL" id="KAJ3589543.1"/>
    </source>
</evidence>
<gene>
    <name evidence="2" type="ORF">NHX12_010388</name>
</gene>
<name>A0A9Q0I9A3_9TELE</name>